<reference evidence="2" key="1">
    <citation type="journal article" date="2020" name="Int. J. Syst. Evol. Microbiol.">
        <title>Alteromonas alba sp. nov., a marine bacterium isolated from the seawater of the West Pacific Ocean.</title>
        <authorList>
            <person name="Sun C."/>
            <person name="Wu Y.-H."/>
            <person name="Xamxidin M."/>
            <person name="Cheng H."/>
            <person name="Xu X.-W."/>
        </authorList>
    </citation>
    <scope>NUCLEOTIDE SEQUENCE [LARGE SCALE GENOMIC DNA]</scope>
    <source>
        <strain evidence="2">190</strain>
    </source>
</reference>
<evidence type="ECO:0000313" key="2">
    <source>
        <dbReference type="Proteomes" id="UP000238949"/>
    </source>
</evidence>
<dbReference type="SUPFAM" id="SSF53098">
    <property type="entry name" value="Ribonuclease H-like"/>
    <property type="match status" value="1"/>
</dbReference>
<evidence type="ECO:0008006" key="3">
    <source>
        <dbReference type="Google" id="ProtNLM"/>
    </source>
</evidence>
<protein>
    <recommendedName>
        <fullName evidence="3">Exonuclease domain-containing protein</fullName>
    </recommendedName>
</protein>
<dbReference type="InterPro" id="IPR036397">
    <property type="entry name" value="RNaseH_sf"/>
</dbReference>
<dbReference type="AlphaFoldDB" id="A0A2S9V5Q9"/>
<dbReference type="EMBL" id="PVNP01000200">
    <property type="protein sequence ID" value="PRO71705.1"/>
    <property type="molecule type" value="Genomic_DNA"/>
</dbReference>
<dbReference type="InterPro" id="IPR012337">
    <property type="entry name" value="RNaseH-like_sf"/>
</dbReference>
<dbReference type="OrthoDB" id="5705783at2"/>
<name>A0A2S9V5Q9_9ALTE</name>
<keyword evidence="2" id="KW-1185">Reference proteome</keyword>
<accession>A0A2S9V5Q9</accession>
<dbReference type="RefSeq" id="WP_105936257.1">
    <property type="nucleotide sequence ID" value="NZ_PVNP01000200.1"/>
</dbReference>
<dbReference type="Proteomes" id="UP000238949">
    <property type="component" value="Unassembled WGS sequence"/>
</dbReference>
<dbReference type="Gene3D" id="3.30.420.10">
    <property type="entry name" value="Ribonuclease H-like superfamily/Ribonuclease H"/>
    <property type="match status" value="1"/>
</dbReference>
<gene>
    <name evidence="1" type="ORF">C6Y40_20485</name>
</gene>
<dbReference type="GO" id="GO:0003676">
    <property type="term" value="F:nucleic acid binding"/>
    <property type="evidence" value="ECO:0007669"/>
    <property type="project" value="InterPro"/>
</dbReference>
<evidence type="ECO:0000313" key="1">
    <source>
        <dbReference type="EMBL" id="PRO71705.1"/>
    </source>
</evidence>
<sequence>MQIPTIIDVEASGFSSHSYPIEVGVIRSDGARFCRLIRPYPQWSHWDKKAEALHGLSRDHLQKWGNDGRDVCLALNQFLANGTAYTDGWVVDHPWLIKLYAAAGVDMSFSVRALEYVLSEQQMDLWMRTKNQVVSHFNGCRHRASTDAEIIQQTFIRTLPHQDTDHLARAVING</sequence>
<proteinExistence type="predicted"/>
<organism evidence="1 2">
    <name type="scientific">Alteromonas alba</name>
    <dbReference type="NCBI Taxonomy" id="2079529"/>
    <lineage>
        <taxon>Bacteria</taxon>
        <taxon>Pseudomonadati</taxon>
        <taxon>Pseudomonadota</taxon>
        <taxon>Gammaproteobacteria</taxon>
        <taxon>Alteromonadales</taxon>
        <taxon>Alteromonadaceae</taxon>
        <taxon>Alteromonas/Salinimonas group</taxon>
        <taxon>Alteromonas</taxon>
    </lineage>
</organism>
<comment type="caution">
    <text evidence="1">The sequence shown here is derived from an EMBL/GenBank/DDBJ whole genome shotgun (WGS) entry which is preliminary data.</text>
</comment>